<comment type="caution">
    <text evidence="2">The sequence shown here is derived from an EMBL/GenBank/DDBJ whole genome shotgun (WGS) entry which is preliminary data.</text>
</comment>
<sequence>MLFPTIWKYDDSKKYDNGSAVDPLPPKVWKLAGSNEDIEAFRSLYNLTLVDATPQEAALMPSWPQALFQFLVVAPPITACGFGSDKYSFFGTEITPAQFLQVVLSPFMFVAWCVSFGLTQSDKTTGGWMSVLGWAAWYDLLDHPFGYYALPPLAFQWVASFALVIQRWVGGLGTVAYQMDSLNGCVPADGVAYLEQGARSHSFRIVQSATFAVSTFFMLVVFWAKAPGAFNRIMVMPALTELVIAIFVASQGRPMVVSGNCMLVELKPDAGFLDSDISTRWKVFASFMGF</sequence>
<dbReference type="AlphaFoldDB" id="A0A9N9YVG8"/>
<gene>
    <name evidence="2" type="ORF">CSOL1703_00003370</name>
</gene>
<dbReference type="OrthoDB" id="3938594at2759"/>
<keyword evidence="1" id="KW-0812">Transmembrane</keyword>
<feature type="transmembrane region" description="Helical" evidence="1">
    <location>
        <begin position="205"/>
        <end position="224"/>
    </location>
</feature>
<keyword evidence="1" id="KW-1133">Transmembrane helix</keyword>
<dbReference type="EMBL" id="CABFOC020000002">
    <property type="protein sequence ID" value="CAH0038817.1"/>
    <property type="molecule type" value="Genomic_DNA"/>
</dbReference>
<reference evidence="3" key="1">
    <citation type="submission" date="2019-06" db="EMBL/GenBank/DDBJ databases">
        <authorList>
            <person name="Broberg M."/>
        </authorList>
    </citation>
    <scope>NUCLEOTIDE SEQUENCE [LARGE SCALE GENOMIC DNA]</scope>
</reference>
<keyword evidence="3" id="KW-1185">Reference proteome</keyword>
<feature type="transmembrane region" description="Helical" evidence="1">
    <location>
        <begin position="99"/>
        <end position="119"/>
    </location>
</feature>
<feature type="transmembrane region" description="Helical" evidence="1">
    <location>
        <begin position="230"/>
        <end position="249"/>
    </location>
</feature>
<organism evidence="2 3">
    <name type="scientific">Clonostachys solani</name>
    <dbReference type="NCBI Taxonomy" id="160281"/>
    <lineage>
        <taxon>Eukaryota</taxon>
        <taxon>Fungi</taxon>
        <taxon>Dikarya</taxon>
        <taxon>Ascomycota</taxon>
        <taxon>Pezizomycotina</taxon>
        <taxon>Sordariomycetes</taxon>
        <taxon>Hypocreomycetidae</taxon>
        <taxon>Hypocreales</taxon>
        <taxon>Bionectriaceae</taxon>
        <taxon>Clonostachys</taxon>
    </lineage>
</organism>
<evidence type="ECO:0000313" key="3">
    <source>
        <dbReference type="Proteomes" id="UP000775872"/>
    </source>
</evidence>
<name>A0A9N9YVG8_9HYPO</name>
<evidence type="ECO:0000313" key="2">
    <source>
        <dbReference type="EMBL" id="CAH0038817.1"/>
    </source>
</evidence>
<reference evidence="2 3" key="2">
    <citation type="submission" date="2021-10" db="EMBL/GenBank/DDBJ databases">
        <authorList>
            <person name="Piombo E."/>
        </authorList>
    </citation>
    <scope>NUCLEOTIDE SEQUENCE [LARGE SCALE GENOMIC DNA]</scope>
</reference>
<accession>A0A9N9YVG8</accession>
<protein>
    <submittedName>
        <fullName evidence="2">Uncharacterized protein</fullName>
    </submittedName>
</protein>
<evidence type="ECO:0000256" key="1">
    <source>
        <dbReference type="SAM" id="Phobius"/>
    </source>
</evidence>
<dbReference type="Proteomes" id="UP000775872">
    <property type="component" value="Unassembled WGS sequence"/>
</dbReference>
<proteinExistence type="predicted"/>
<keyword evidence="1" id="KW-0472">Membrane</keyword>